<evidence type="ECO:0000259" key="7">
    <source>
        <dbReference type="Pfam" id="PF00768"/>
    </source>
</evidence>
<dbReference type="GO" id="GO:0009002">
    <property type="term" value="F:serine-type D-Ala-D-Ala carboxypeptidase activity"/>
    <property type="evidence" value="ECO:0007669"/>
    <property type="project" value="UniProtKB-EC"/>
</dbReference>
<feature type="domain" description="Peptidase S11 D-alanyl-D-alanine carboxypeptidase A N-terminal" evidence="7">
    <location>
        <begin position="35"/>
        <end position="183"/>
    </location>
</feature>
<dbReference type="EMBL" id="UOEC01000046">
    <property type="protein sequence ID" value="VAV88425.1"/>
    <property type="molecule type" value="Genomic_DNA"/>
</dbReference>
<protein>
    <submittedName>
        <fullName evidence="8">D-alanyl-D-alanine carboxypeptidase</fullName>
        <ecNumber evidence="8">3.4.16.4</ecNumber>
    </submittedName>
</protein>
<dbReference type="InterPro" id="IPR012338">
    <property type="entry name" value="Beta-lactam/transpept-like"/>
</dbReference>
<dbReference type="GO" id="GO:0008360">
    <property type="term" value="P:regulation of cell shape"/>
    <property type="evidence" value="ECO:0007669"/>
    <property type="project" value="UniProtKB-KW"/>
</dbReference>
<dbReference type="Gene3D" id="3.40.710.10">
    <property type="entry name" value="DD-peptidase/beta-lactamase superfamily"/>
    <property type="match status" value="1"/>
</dbReference>
<gene>
    <name evidence="8" type="ORF">MNBD_ALPHA08-2031</name>
</gene>
<evidence type="ECO:0000256" key="4">
    <source>
        <dbReference type="ARBA" id="ARBA00022960"/>
    </source>
</evidence>
<name>A0A3B0RYN8_9ZZZZ</name>
<dbReference type="PRINTS" id="PR00725">
    <property type="entry name" value="DADACBPTASE1"/>
</dbReference>
<dbReference type="AlphaFoldDB" id="A0A3B0RYN8"/>
<evidence type="ECO:0000256" key="3">
    <source>
        <dbReference type="ARBA" id="ARBA00022801"/>
    </source>
</evidence>
<keyword evidence="4" id="KW-0133">Cell shape</keyword>
<keyword evidence="8" id="KW-0121">Carboxypeptidase</keyword>
<dbReference type="InterPro" id="IPR001967">
    <property type="entry name" value="Peptidase_S11_N"/>
</dbReference>
<evidence type="ECO:0000256" key="6">
    <source>
        <dbReference type="ARBA" id="ARBA00023316"/>
    </source>
</evidence>
<dbReference type="GO" id="GO:0009252">
    <property type="term" value="P:peptidoglycan biosynthetic process"/>
    <property type="evidence" value="ECO:0007669"/>
    <property type="project" value="UniProtKB-KW"/>
</dbReference>
<sequence>MVVSKSSNMGLNVFTKILISVFLLASLAVFQTSTAQARPAFSAIAVDARTGKIIYANNADAKRYPASLTKIMTLYLVFEDLKAGRITMNTKLRMSRYAASRPPSKLGIRAGRTIRVRDAILALVTKSANDVATAIAENLEGSETRFARRMTTTARRIGMTRTTFRNASGLPDRRQRTTARDMA</sequence>
<dbReference type="Pfam" id="PF00768">
    <property type="entry name" value="Peptidase_S11"/>
    <property type="match status" value="1"/>
</dbReference>
<evidence type="ECO:0000256" key="5">
    <source>
        <dbReference type="ARBA" id="ARBA00022984"/>
    </source>
</evidence>
<dbReference type="GO" id="GO:0006508">
    <property type="term" value="P:proteolysis"/>
    <property type="evidence" value="ECO:0007669"/>
    <property type="project" value="InterPro"/>
</dbReference>
<reference evidence="8" key="1">
    <citation type="submission" date="2018-06" db="EMBL/GenBank/DDBJ databases">
        <authorList>
            <person name="Zhirakovskaya E."/>
        </authorList>
    </citation>
    <scope>NUCLEOTIDE SEQUENCE</scope>
</reference>
<dbReference type="InterPro" id="IPR018044">
    <property type="entry name" value="Peptidase_S11"/>
</dbReference>
<keyword evidence="3 8" id="KW-0378">Hydrolase</keyword>
<feature type="non-terminal residue" evidence="8">
    <location>
        <position position="183"/>
    </location>
</feature>
<evidence type="ECO:0000256" key="2">
    <source>
        <dbReference type="ARBA" id="ARBA00022729"/>
    </source>
</evidence>
<organism evidence="8">
    <name type="scientific">hydrothermal vent metagenome</name>
    <dbReference type="NCBI Taxonomy" id="652676"/>
    <lineage>
        <taxon>unclassified sequences</taxon>
        <taxon>metagenomes</taxon>
        <taxon>ecological metagenomes</taxon>
    </lineage>
</organism>
<accession>A0A3B0RYN8</accession>
<keyword evidence="8" id="KW-0645">Protease</keyword>
<dbReference type="PANTHER" id="PTHR21581:SF6">
    <property type="entry name" value="TRAFFICKING PROTEIN PARTICLE COMPLEX SUBUNIT 12"/>
    <property type="match status" value="1"/>
</dbReference>
<keyword evidence="6" id="KW-0961">Cell wall biogenesis/degradation</keyword>
<proteinExistence type="inferred from homology"/>
<evidence type="ECO:0000313" key="8">
    <source>
        <dbReference type="EMBL" id="VAV88425.1"/>
    </source>
</evidence>
<dbReference type="SUPFAM" id="SSF56601">
    <property type="entry name" value="beta-lactamase/transpeptidase-like"/>
    <property type="match status" value="1"/>
</dbReference>
<keyword evidence="5" id="KW-0573">Peptidoglycan synthesis</keyword>
<comment type="similarity">
    <text evidence="1">Belongs to the peptidase S11 family.</text>
</comment>
<evidence type="ECO:0000256" key="1">
    <source>
        <dbReference type="ARBA" id="ARBA00007164"/>
    </source>
</evidence>
<dbReference type="EC" id="3.4.16.4" evidence="8"/>
<keyword evidence="2" id="KW-0732">Signal</keyword>
<dbReference type="PANTHER" id="PTHR21581">
    <property type="entry name" value="D-ALANYL-D-ALANINE CARBOXYPEPTIDASE"/>
    <property type="match status" value="1"/>
</dbReference>
<dbReference type="GO" id="GO:0071555">
    <property type="term" value="P:cell wall organization"/>
    <property type="evidence" value="ECO:0007669"/>
    <property type="project" value="UniProtKB-KW"/>
</dbReference>